<name>A0A086SYL9_HAPC1</name>
<feature type="region of interest" description="Disordered" evidence="1">
    <location>
        <begin position="51"/>
        <end position="172"/>
    </location>
</feature>
<feature type="compositionally biased region" description="Basic and acidic residues" evidence="1">
    <location>
        <begin position="66"/>
        <end position="120"/>
    </location>
</feature>
<comment type="caution">
    <text evidence="3">The sequence shown here is derived from an EMBL/GenBank/DDBJ whole genome shotgun (WGS) entry which is preliminary data.</text>
</comment>
<keyword evidence="4" id="KW-1185">Reference proteome</keyword>
<feature type="domain" description="DUF3669" evidence="2">
    <location>
        <begin position="241"/>
        <end position="306"/>
    </location>
</feature>
<feature type="region of interest" description="Disordered" evidence="1">
    <location>
        <begin position="329"/>
        <end position="351"/>
    </location>
</feature>
<dbReference type="STRING" id="857340.A0A086SYL9"/>
<dbReference type="Pfam" id="PF12417">
    <property type="entry name" value="DUF3669"/>
    <property type="match status" value="1"/>
</dbReference>
<feature type="region of interest" description="Disordered" evidence="1">
    <location>
        <begin position="209"/>
        <end position="234"/>
    </location>
</feature>
<evidence type="ECO:0000256" key="1">
    <source>
        <dbReference type="SAM" id="MobiDB-lite"/>
    </source>
</evidence>
<organism evidence="3 4">
    <name type="scientific">Hapsidospora chrysogenum (strain ATCC 11550 / CBS 779.69 / DSM 880 / IAM 14645 / JCM 23072 / IMI 49137)</name>
    <name type="common">Acremonium chrysogenum</name>
    <dbReference type="NCBI Taxonomy" id="857340"/>
    <lineage>
        <taxon>Eukaryota</taxon>
        <taxon>Fungi</taxon>
        <taxon>Dikarya</taxon>
        <taxon>Ascomycota</taxon>
        <taxon>Pezizomycotina</taxon>
        <taxon>Sordariomycetes</taxon>
        <taxon>Hypocreomycetidae</taxon>
        <taxon>Hypocreales</taxon>
        <taxon>Bionectriaceae</taxon>
        <taxon>Hapsidospora</taxon>
    </lineage>
</organism>
<dbReference type="Proteomes" id="UP000029964">
    <property type="component" value="Unassembled WGS sequence"/>
</dbReference>
<dbReference type="HOGENOM" id="CLU_789797_0_0_1"/>
<evidence type="ECO:0000259" key="2">
    <source>
        <dbReference type="Pfam" id="PF12417"/>
    </source>
</evidence>
<accession>A0A086SYL9</accession>
<dbReference type="EMBL" id="JPKY01000101">
    <property type="protein sequence ID" value="KFH42201.1"/>
    <property type="molecule type" value="Genomic_DNA"/>
</dbReference>
<feature type="compositionally biased region" description="Polar residues" evidence="1">
    <location>
        <begin position="134"/>
        <end position="162"/>
    </location>
</feature>
<reference evidence="4" key="1">
    <citation type="journal article" date="2014" name="Genome Announc.">
        <title>Genome sequence and annotation of Acremonium chrysogenum, producer of the beta-lactam antibiotic cephalosporin C.</title>
        <authorList>
            <person name="Terfehr D."/>
            <person name="Dahlmann T.A."/>
            <person name="Specht T."/>
            <person name="Zadra I."/>
            <person name="Kuernsteiner H."/>
            <person name="Kueck U."/>
        </authorList>
    </citation>
    <scope>NUCLEOTIDE SEQUENCE [LARGE SCALE GENOMIC DNA]</scope>
    <source>
        <strain evidence="4">ATCC 11550 / CBS 779.69 / DSM 880 / IAM 14645 / JCM 23072 / IMI 49137</strain>
    </source>
</reference>
<dbReference type="AlphaFoldDB" id="A0A086SYL9"/>
<dbReference type="PANTHER" id="PTHR40780">
    <property type="entry name" value="DUF3669 DOMAIN-CONTAINING PROTEIN"/>
    <property type="match status" value="1"/>
</dbReference>
<gene>
    <name evidence="3" type="ORF">ACRE_070570</name>
</gene>
<evidence type="ECO:0000313" key="3">
    <source>
        <dbReference type="EMBL" id="KFH42201.1"/>
    </source>
</evidence>
<dbReference type="OrthoDB" id="2993351at2759"/>
<evidence type="ECO:0000313" key="4">
    <source>
        <dbReference type="Proteomes" id="UP000029964"/>
    </source>
</evidence>
<dbReference type="PANTHER" id="PTHR40780:SF2">
    <property type="entry name" value="DUF3669 DOMAIN-CONTAINING PROTEIN"/>
    <property type="match status" value="1"/>
</dbReference>
<dbReference type="InterPro" id="IPR022137">
    <property type="entry name" value="Znf_prot_DUF3669"/>
</dbReference>
<proteinExistence type="predicted"/>
<sequence>MSSLYVVASHYLGLLQDGDGGTDYGNRTAGNKDIVEEDWDHVGLEDYYVDDDGDDVGKAGVGKLTTEGDSRTQDYVDQNGKDKTSMTNDTHGKDVRSASNVREEAGKGKAKEGPMLHNVDDDFDDDDGLFPKGVTQQGGQVNAQSRPVKENTSANGVRTLPTQRPYGTRPRTPVGLPIPEYASAVGEALAVMHWSAWLHGDGVKFALGNETDPDARDTQASGSTAAQGVKGTSPPNDMPRLWILGFDLCSHFESVAMPGEPEKLLAHLSDTFLRNSAYYPHPRPVDARGRAVWHMFRDAYLDRSGKRLVDRGQVFWRLPDEFLRQVAQETGRPGTPRIEENEWLPPKINKE</sequence>
<protein>
    <recommendedName>
        <fullName evidence="2">DUF3669 domain-containing protein</fullName>
    </recommendedName>
</protein>